<keyword evidence="10" id="KW-1185">Reference proteome</keyword>
<keyword evidence="3" id="KW-0547">Nucleotide-binding</keyword>
<comment type="catalytic activity">
    <reaction evidence="6">
        <text>L-threonyl-[protein] + ATP = 3-O-(5'-adenylyl)-L-threonyl-[protein] + diphosphate</text>
        <dbReference type="Rhea" id="RHEA:54292"/>
        <dbReference type="Rhea" id="RHEA-COMP:11060"/>
        <dbReference type="Rhea" id="RHEA-COMP:13847"/>
        <dbReference type="ChEBI" id="CHEBI:30013"/>
        <dbReference type="ChEBI" id="CHEBI:30616"/>
        <dbReference type="ChEBI" id="CHEBI:33019"/>
        <dbReference type="ChEBI" id="CHEBI:138113"/>
        <dbReference type="EC" id="2.7.7.108"/>
    </reaction>
</comment>
<dbReference type="RefSeq" id="WP_183657125.1">
    <property type="nucleotide sequence ID" value="NZ_JACIJG010000024.1"/>
</dbReference>
<evidence type="ECO:0000256" key="1">
    <source>
        <dbReference type="ARBA" id="ARBA00022679"/>
    </source>
</evidence>
<dbReference type="PROSITE" id="PS51459">
    <property type="entry name" value="FIDO"/>
    <property type="match status" value="1"/>
</dbReference>
<comment type="catalytic activity">
    <reaction evidence="7">
        <text>L-tyrosyl-[protein] + ATP = O-(5'-adenylyl)-L-tyrosyl-[protein] + diphosphate</text>
        <dbReference type="Rhea" id="RHEA:54288"/>
        <dbReference type="Rhea" id="RHEA-COMP:10136"/>
        <dbReference type="Rhea" id="RHEA-COMP:13846"/>
        <dbReference type="ChEBI" id="CHEBI:30616"/>
        <dbReference type="ChEBI" id="CHEBI:33019"/>
        <dbReference type="ChEBI" id="CHEBI:46858"/>
        <dbReference type="ChEBI" id="CHEBI:83624"/>
        <dbReference type="EC" id="2.7.7.108"/>
    </reaction>
</comment>
<evidence type="ECO:0000313" key="10">
    <source>
        <dbReference type="Proteomes" id="UP000555546"/>
    </source>
</evidence>
<dbReference type="Pfam" id="PF02661">
    <property type="entry name" value="Fic"/>
    <property type="match status" value="1"/>
</dbReference>
<dbReference type="PANTHER" id="PTHR39560">
    <property type="entry name" value="PROTEIN ADENYLYLTRANSFERASE FIC-RELATED"/>
    <property type="match status" value="1"/>
</dbReference>
<evidence type="ECO:0000256" key="5">
    <source>
        <dbReference type="ARBA" id="ARBA00034531"/>
    </source>
</evidence>
<protein>
    <recommendedName>
        <fullName evidence="5">protein adenylyltransferase</fullName>
        <ecNumber evidence="5">2.7.7.108</ecNumber>
    </recommendedName>
</protein>
<evidence type="ECO:0000256" key="3">
    <source>
        <dbReference type="ARBA" id="ARBA00022741"/>
    </source>
</evidence>
<sequence length="559" mass="61945">MSFTLADGETLRNKIGAETHEALEAAEHPVLAIRLLELRSGLGPKPTFDTAHLQALHKHLFQDVFEWAGELRHHPFTFADGTQASMPAMHKIGGKDFAIGNEIDRGLNSLMSDLESRNFLRGLDRETFATEAADAFARMNSIHPFREGNGRTQREFFAALAERAGHPLEFGVISDERMTFVSVAAHERGDLAPMRRMFAEITDPDRVNALEVAQQAIERFRPVQAPHVTAWDGIYMATTEPGQDYRGVFSGAAGRNFMMQRDDGAIIIGNVVDLPEPRPESGARLSFTASDPRQLQPAYEQAQAPLIAAVTDWPRSIDETVAERISARPTMQAANSRLETAVSAVWQDPQAVLAELRNRIEVERRPVSEFAQEMRTNPEAFGSLHGNRSLFGRDDAAREKALAAVPLAVAALHDYGQVRGSLAVDLRRDEERFRTLMREPVNDLSPAARELVGRIEKTPAHELGAVLGQGDHKQALTELRGFIANIRDRFGAPGSLELDRDRLSRAIPNASPERLEAFTAGFSRAQFIVSRAESFEQANTLQVAQGHQQGHERGKTFEM</sequence>
<evidence type="ECO:0000256" key="4">
    <source>
        <dbReference type="ARBA" id="ARBA00022840"/>
    </source>
</evidence>
<dbReference type="InterPro" id="IPR003812">
    <property type="entry name" value="Fido"/>
</dbReference>
<feature type="domain" description="Fido" evidence="8">
    <location>
        <begin position="48"/>
        <end position="200"/>
    </location>
</feature>
<dbReference type="EC" id="2.7.7.108" evidence="5"/>
<dbReference type="PANTHER" id="PTHR39560:SF1">
    <property type="entry name" value="PROTEIN ADENYLYLTRANSFERASE FIC-RELATED"/>
    <property type="match status" value="1"/>
</dbReference>
<gene>
    <name evidence="9" type="ORF">FHS76_004040</name>
</gene>
<evidence type="ECO:0000256" key="2">
    <source>
        <dbReference type="ARBA" id="ARBA00022695"/>
    </source>
</evidence>
<dbReference type="Pfam" id="PF17841">
    <property type="entry name" value="Bep_C_terminal"/>
    <property type="match status" value="1"/>
</dbReference>
<dbReference type="AlphaFoldDB" id="A0A7W9B0U4"/>
<dbReference type="SUPFAM" id="SSF140931">
    <property type="entry name" value="Fic-like"/>
    <property type="match status" value="1"/>
</dbReference>
<proteinExistence type="predicted"/>
<keyword evidence="4" id="KW-0067">ATP-binding</keyword>
<dbReference type="Gene3D" id="1.10.3290.10">
    <property type="entry name" value="Fido-like domain"/>
    <property type="match status" value="1"/>
</dbReference>
<comment type="caution">
    <text evidence="9">The sequence shown here is derived from an EMBL/GenBank/DDBJ whole genome shotgun (WGS) entry which is preliminary data.</text>
</comment>
<dbReference type="GO" id="GO:0005524">
    <property type="term" value="F:ATP binding"/>
    <property type="evidence" value="ECO:0007669"/>
    <property type="project" value="UniProtKB-KW"/>
</dbReference>
<dbReference type="InterPro" id="IPR036597">
    <property type="entry name" value="Fido-like_dom_sf"/>
</dbReference>
<reference evidence="9 10" key="1">
    <citation type="submission" date="2020-08" db="EMBL/GenBank/DDBJ databases">
        <title>Genomic Encyclopedia of Type Strains, Phase IV (KMG-IV): sequencing the most valuable type-strain genomes for metagenomic binning, comparative biology and taxonomic classification.</title>
        <authorList>
            <person name="Goeker M."/>
        </authorList>
    </citation>
    <scope>NUCLEOTIDE SEQUENCE [LARGE SCALE GENOMIC DNA]</scope>
    <source>
        <strain evidence="9 10">DSM 26944</strain>
    </source>
</reference>
<name>A0A7W9B0U4_9HYPH</name>
<dbReference type="GO" id="GO:0070733">
    <property type="term" value="F:AMPylase activity"/>
    <property type="evidence" value="ECO:0007669"/>
    <property type="project" value="UniProtKB-EC"/>
</dbReference>
<evidence type="ECO:0000256" key="6">
    <source>
        <dbReference type="ARBA" id="ARBA00047939"/>
    </source>
</evidence>
<dbReference type="Proteomes" id="UP000555546">
    <property type="component" value="Unassembled WGS sequence"/>
</dbReference>
<evidence type="ECO:0000313" key="9">
    <source>
        <dbReference type="EMBL" id="MBB5704124.1"/>
    </source>
</evidence>
<dbReference type="InterPro" id="IPR041533">
    <property type="entry name" value="Bep_BID"/>
</dbReference>
<dbReference type="EMBL" id="JACIJG010000024">
    <property type="protein sequence ID" value="MBB5704124.1"/>
    <property type="molecule type" value="Genomic_DNA"/>
</dbReference>
<evidence type="ECO:0000259" key="8">
    <source>
        <dbReference type="PROSITE" id="PS51459"/>
    </source>
</evidence>
<organism evidence="9 10">
    <name type="scientific">Brucella daejeonensis</name>
    <dbReference type="NCBI Taxonomy" id="659015"/>
    <lineage>
        <taxon>Bacteria</taxon>
        <taxon>Pseudomonadati</taxon>
        <taxon>Pseudomonadota</taxon>
        <taxon>Alphaproteobacteria</taxon>
        <taxon>Hyphomicrobiales</taxon>
        <taxon>Brucellaceae</taxon>
        <taxon>Brucella/Ochrobactrum group</taxon>
        <taxon>Brucella</taxon>
    </lineage>
</organism>
<keyword evidence="1" id="KW-0808">Transferase</keyword>
<keyword evidence="2" id="KW-0548">Nucleotidyltransferase</keyword>
<evidence type="ECO:0000256" key="7">
    <source>
        <dbReference type="ARBA" id="ARBA00048696"/>
    </source>
</evidence>
<dbReference type="GO" id="GO:0051302">
    <property type="term" value="P:regulation of cell division"/>
    <property type="evidence" value="ECO:0007669"/>
    <property type="project" value="TreeGrafter"/>
</dbReference>
<accession>A0A7W9B0U4</accession>